<name>A0A645I0M4_9ZZZZ</name>
<evidence type="ECO:0000313" key="2">
    <source>
        <dbReference type="EMBL" id="MPN44700.1"/>
    </source>
</evidence>
<dbReference type="GO" id="GO:0006508">
    <property type="term" value="P:proteolysis"/>
    <property type="evidence" value="ECO:0007669"/>
    <property type="project" value="InterPro"/>
</dbReference>
<accession>A0A645I0M4</accession>
<dbReference type="GO" id="GO:0004181">
    <property type="term" value="F:metallocarboxypeptidase activity"/>
    <property type="evidence" value="ECO:0007669"/>
    <property type="project" value="InterPro"/>
</dbReference>
<protein>
    <submittedName>
        <fullName evidence="2">Bacteriocin BCN5</fullName>
    </submittedName>
</protein>
<comment type="caution">
    <text evidence="2">The sequence shown here is derived from an EMBL/GenBank/DDBJ whole genome shotgun (WGS) entry which is preliminary data.</text>
</comment>
<dbReference type="EMBL" id="VSSQ01104024">
    <property type="protein sequence ID" value="MPN44700.1"/>
    <property type="molecule type" value="Genomic_DNA"/>
</dbReference>
<feature type="domain" description="Peptidase M14" evidence="1">
    <location>
        <begin position="1"/>
        <end position="151"/>
    </location>
</feature>
<sequence length="151" mass="17198">MNPDGIWYGQSENGIGRCNGQGIDINRDFDYFWEYSSDRKYHTGNTPFSTPEAQILRQLVLTEKPEIVVDIHGWSNCTYGDKQVSACFNQNFGFKNTKAMTFLKQHFIGWASQYARAVLVEYPRPAGSEDLIQRQFSGKTIESIKAICSLP</sequence>
<dbReference type="GO" id="GO:0008270">
    <property type="term" value="F:zinc ion binding"/>
    <property type="evidence" value="ECO:0007669"/>
    <property type="project" value="InterPro"/>
</dbReference>
<proteinExistence type="predicted"/>
<dbReference type="AlphaFoldDB" id="A0A645I0M4"/>
<dbReference type="Pfam" id="PF00246">
    <property type="entry name" value="Peptidase_M14"/>
    <property type="match status" value="1"/>
</dbReference>
<dbReference type="SUPFAM" id="SSF53187">
    <property type="entry name" value="Zn-dependent exopeptidases"/>
    <property type="match status" value="1"/>
</dbReference>
<dbReference type="InterPro" id="IPR000834">
    <property type="entry name" value="Peptidase_M14"/>
</dbReference>
<dbReference type="PROSITE" id="PS52035">
    <property type="entry name" value="PEPTIDASE_M14"/>
    <property type="match status" value="1"/>
</dbReference>
<gene>
    <name evidence="2" type="primary">bcn</name>
    <name evidence="2" type="ORF">SDC9_192265</name>
</gene>
<organism evidence="2">
    <name type="scientific">bioreactor metagenome</name>
    <dbReference type="NCBI Taxonomy" id="1076179"/>
    <lineage>
        <taxon>unclassified sequences</taxon>
        <taxon>metagenomes</taxon>
        <taxon>ecological metagenomes</taxon>
    </lineage>
</organism>
<reference evidence="2" key="1">
    <citation type="submission" date="2019-08" db="EMBL/GenBank/DDBJ databases">
        <authorList>
            <person name="Kucharzyk K."/>
            <person name="Murdoch R.W."/>
            <person name="Higgins S."/>
            <person name="Loffler F."/>
        </authorList>
    </citation>
    <scope>NUCLEOTIDE SEQUENCE</scope>
</reference>
<dbReference type="Gene3D" id="3.40.630.10">
    <property type="entry name" value="Zn peptidases"/>
    <property type="match status" value="1"/>
</dbReference>
<evidence type="ECO:0000259" key="1">
    <source>
        <dbReference type="PROSITE" id="PS52035"/>
    </source>
</evidence>